<sequence length="107" mass="11950">MKHFLILFCAFFICAQAFALDLQQAKAQGLVGETNNGYVAVVTSNAPDEVNKLVAEVNAQRQERYKEIAMSHDLSITEVGQLAYKKAVEKTLPGHYYQNTAGKWVKK</sequence>
<protein>
    <submittedName>
        <fullName evidence="2">DUF1318 domain-containing protein</fullName>
    </submittedName>
</protein>
<evidence type="ECO:0000313" key="3">
    <source>
        <dbReference type="Proteomes" id="UP000240904"/>
    </source>
</evidence>
<feature type="chain" id="PRO_5015644141" evidence="1">
    <location>
        <begin position="20"/>
        <end position="107"/>
    </location>
</feature>
<keyword evidence="1" id="KW-0732">Signal</keyword>
<dbReference type="PIRSF" id="PIRSF025560">
    <property type="entry name" value="UCP025560"/>
    <property type="match status" value="1"/>
</dbReference>
<gene>
    <name evidence="2" type="ORF">C9I89_08715</name>
</gene>
<accession>A0A2T3MZD2</accession>
<feature type="signal peptide" evidence="1">
    <location>
        <begin position="1"/>
        <end position="19"/>
    </location>
</feature>
<evidence type="ECO:0000256" key="1">
    <source>
        <dbReference type="SAM" id="SignalP"/>
    </source>
</evidence>
<dbReference type="AlphaFoldDB" id="A0A2T3MZD2"/>
<comment type="caution">
    <text evidence="2">The sequence shown here is derived from an EMBL/GenBank/DDBJ whole genome shotgun (WGS) entry which is preliminary data.</text>
</comment>
<reference evidence="2 3" key="1">
    <citation type="submission" date="2018-03" db="EMBL/GenBank/DDBJ databases">
        <title>Whole genome sequencing of Histamine producing bacteria.</title>
        <authorList>
            <person name="Butler K."/>
        </authorList>
    </citation>
    <scope>NUCLEOTIDE SEQUENCE [LARGE SCALE GENOMIC DNA]</scope>
    <source>
        <strain evidence="2 3">DSM 16190</strain>
    </source>
</reference>
<dbReference type="RefSeq" id="WP_107282974.1">
    <property type="nucleotide sequence ID" value="NZ_PYMC01000005.1"/>
</dbReference>
<dbReference type="Proteomes" id="UP000240904">
    <property type="component" value="Unassembled WGS sequence"/>
</dbReference>
<dbReference type="Pfam" id="PF07027">
    <property type="entry name" value="DUF1318"/>
    <property type="match status" value="1"/>
</dbReference>
<evidence type="ECO:0000313" key="2">
    <source>
        <dbReference type="EMBL" id="PSW05334.1"/>
    </source>
</evidence>
<dbReference type="InterPro" id="IPR008309">
    <property type="entry name" value="YdbL"/>
</dbReference>
<organism evidence="2 3">
    <name type="scientific">Photobacterium lipolyticum</name>
    <dbReference type="NCBI Taxonomy" id="266810"/>
    <lineage>
        <taxon>Bacteria</taxon>
        <taxon>Pseudomonadati</taxon>
        <taxon>Pseudomonadota</taxon>
        <taxon>Gammaproteobacteria</taxon>
        <taxon>Vibrionales</taxon>
        <taxon>Vibrionaceae</taxon>
        <taxon>Photobacterium</taxon>
    </lineage>
</organism>
<dbReference type="OrthoDB" id="9798130at2"/>
<keyword evidence="3" id="KW-1185">Reference proteome</keyword>
<dbReference type="EMBL" id="PYMC01000005">
    <property type="protein sequence ID" value="PSW05334.1"/>
    <property type="molecule type" value="Genomic_DNA"/>
</dbReference>
<proteinExistence type="predicted"/>
<name>A0A2T3MZD2_9GAMM</name>